<dbReference type="EMBL" id="CADCTT010000300">
    <property type="protein sequence ID" value="CAA9321852.1"/>
    <property type="molecule type" value="Genomic_DNA"/>
</dbReference>
<feature type="non-terminal residue" evidence="2">
    <location>
        <position position="1"/>
    </location>
</feature>
<organism evidence="2">
    <name type="scientific">uncultured Friedmanniella sp</name>
    <dbReference type="NCBI Taxonomy" id="335381"/>
    <lineage>
        <taxon>Bacteria</taxon>
        <taxon>Bacillati</taxon>
        <taxon>Actinomycetota</taxon>
        <taxon>Actinomycetes</taxon>
        <taxon>Propionibacteriales</taxon>
        <taxon>Nocardioidaceae</taxon>
        <taxon>Friedmanniella</taxon>
        <taxon>environmental samples</taxon>
    </lineage>
</organism>
<protein>
    <submittedName>
        <fullName evidence="2">Uncharacterized protein</fullName>
    </submittedName>
</protein>
<accession>A0A6J4L486</accession>
<feature type="region of interest" description="Disordered" evidence="1">
    <location>
        <begin position="1"/>
        <end position="40"/>
    </location>
</feature>
<evidence type="ECO:0000256" key="1">
    <source>
        <dbReference type="SAM" id="MobiDB-lite"/>
    </source>
</evidence>
<reference evidence="2" key="1">
    <citation type="submission" date="2020-02" db="EMBL/GenBank/DDBJ databases">
        <authorList>
            <person name="Meier V. D."/>
        </authorList>
    </citation>
    <scope>NUCLEOTIDE SEQUENCE</scope>
    <source>
        <strain evidence="2">AVDCRST_MAG61</strain>
    </source>
</reference>
<feature type="non-terminal residue" evidence="2">
    <location>
        <position position="50"/>
    </location>
</feature>
<name>A0A6J4L486_9ACTN</name>
<sequence length="50" mass="5540">GVGSCGSGRVRAGGRRPTYRAAGPGRRRRRPFPTRGPDAPFRCRRTVRNM</sequence>
<dbReference type="AlphaFoldDB" id="A0A6J4L486"/>
<proteinExistence type="predicted"/>
<gene>
    <name evidence="2" type="ORF">AVDCRST_MAG61-2361</name>
</gene>
<evidence type="ECO:0000313" key="2">
    <source>
        <dbReference type="EMBL" id="CAA9321852.1"/>
    </source>
</evidence>